<sequence>MPNAPIDSPPPEIFFFALSPGDVLVEVPTSPADDSSRCSSLTPQADSQPSPALPVFVSLSGSGQASVPTTPTLQHLTVNTPVKSNAASAVSVTPNFPEKDSTPRRRFMQVSNRARSRPRGQSQRDEVLKSAEKKMLTPGKRSAETGFAPKASHRRVLFQGSRQHDPPSSSQDKPSSSQRNVCEEDDEPKRKTPRKTI</sequence>
<feature type="compositionally biased region" description="Basic and acidic residues" evidence="1">
    <location>
        <begin position="122"/>
        <end position="135"/>
    </location>
</feature>
<feature type="compositionally biased region" description="Low complexity" evidence="1">
    <location>
        <begin position="166"/>
        <end position="178"/>
    </location>
</feature>
<dbReference type="HOGENOM" id="CLU_1385348_0_0_1"/>
<dbReference type="AlphaFoldDB" id="E3MUY4"/>
<dbReference type="EMBL" id="DS268481">
    <property type="protein sequence ID" value="EFP10022.1"/>
    <property type="molecule type" value="Genomic_DNA"/>
</dbReference>
<dbReference type="InParanoid" id="E3MUY4"/>
<name>E3MUY4_CAERE</name>
<evidence type="ECO:0000313" key="2">
    <source>
        <dbReference type="EMBL" id="EFP10022.1"/>
    </source>
</evidence>
<feature type="region of interest" description="Disordered" evidence="1">
    <location>
        <begin position="26"/>
        <end position="197"/>
    </location>
</feature>
<evidence type="ECO:0000256" key="1">
    <source>
        <dbReference type="SAM" id="MobiDB-lite"/>
    </source>
</evidence>
<reference evidence="2" key="1">
    <citation type="submission" date="2007-07" db="EMBL/GenBank/DDBJ databases">
        <title>PCAP assembly of the Caenorhabditis remanei genome.</title>
        <authorList>
            <consortium name="The Caenorhabditis remanei Sequencing Consortium"/>
            <person name="Wilson R.K."/>
        </authorList>
    </citation>
    <scope>NUCLEOTIDE SEQUENCE [LARGE SCALE GENOMIC DNA]</scope>
    <source>
        <strain evidence="2">PB4641</strain>
    </source>
</reference>
<organism evidence="3">
    <name type="scientific">Caenorhabditis remanei</name>
    <name type="common">Caenorhabditis vulgaris</name>
    <dbReference type="NCBI Taxonomy" id="31234"/>
    <lineage>
        <taxon>Eukaryota</taxon>
        <taxon>Metazoa</taxon>
        <taxon>Ecdysozoa</taxon>
        <taxon>Nematoda</taxon>
        <taxon>Chromadorea</taxon>
        <taxon>Rhabditida</taxon>
        <taxon>Rhabditina</taxon>
        <taxon>Rhabditomorpha</taxon>
        <taxon>Rhabditoidea</taxon>
        <taxon>Rhabditidae</taxon>
        <taxon>Peloderinae</taxon>
        <taxon>Caenorhabditis</taxon>
    </lineage>
</organism>
<keyword evidence="3" id="KW-1185">Reference proteome</keyword>
<feature type="compositionally biased region" description="Polar residues" evidence="1">
    <location>
        <begin position="59"/>
        <end position="94"/>
    </location>
</feature>
<proteinExistence type="predicted"/>
<accession>E3MUY4</accession>
<dbReference type="Proteomes" id="UP000008281">
    <property type="component" value="Unassembled WGS sequence"/>
</dbReference>
<evidence type="ECO:0000313" key="3">
    <source>
        <dbReference type="Proteomes" id="UP000008281"/>
    </source>
</evidence>
<feature type="compositionally biased region" description="Polar residues" evidence="1">
    <location>
        <begin position="37"/>
        <end position="50"/>
    </location>
</feature>
<gene>
    <name evidence="2" type="ORF">CRE_20814</name>
</gene>
<protein>
    <submittedName>
        <fullName evidence="2">Uncharacterized protein</fullName>
    </submittedName>
</protein>